<organism evidence="1 2">
    <name type="scientific">Microbulbifer agarilyticus</name>
    <dbReference type="NCBI Taxonomy" id="260552"/>
    <lineage>
        <taxon>Bacteria</taxon>
        <taxon>Pseudomonadati</taxon>
        <taxon>Pseudomonadota</taxon>
        <taxon>Gammaproteobacteria</taxon>
        <taxon>Cellvibrionales</taxon>
        <taxon>Microbulbiferaceae</taxon>
        <taxon>Microbulbifer</taxon>
    </lineage>
</organism>
<dbReference type="AlphaFoldDB" id="A0A1Q2M983"/>
<accession>A0A1Q2M983</accession>
<evidence type="ECO:0000313" key="1">
    <source>
        <dbReference type="EMBL" id="AQQ69220.1"/>
    </source>
</evidence>
<protein>
    <submittedName>
        <fullName evidence="1">Phosphotyrosine protein phosphatase</fullName>
    </submittedName>
</protein>
<dbReference type="eggNOG" id="ENOG502ZYN9">
    <property type="taxonomic scope" value="Bacteria"/>
</dbReference>
<dbReference type="KEGG" id="maga:Mag101_17450"/>
<dbReference type="Proteomes" id="UP000188219">
    <property type="component" value="Chromosome"/>
</dbReference>
<evidence type="ECO:0000313" key="2">
    <source>
        <dbReference type="Proteomes" id="UP000188219"/>
    </source>
</evidence>
<gene>
    <name evidence="1" type="ORF">Mag101_17450</name>
</gene>
<proteinExistence type="predicted"/>
<dbReference type="InterPro" id="IPR025361">
    <property type="entry name" value="DUF4265"/>
</dbReference>
<name>A0A1Q2M983_9GAMM</name>
<reference evidence="1" key="1">
    <citation type="submission" date="2017-02" db="EMBL/GenBank/DDBJ databases">
        <title>Genome of Microbulbifer agarilyticus GP101.</title>
        <authorList>
            <person name="Jung J."/>
            <person name="Bae S.S."/>
            <person name="Baek K."/>
        </authorList>
    </citation>
    <scope>NUCLEOTIDE SEQUENCE [LARGE SCALE GENOMIC DNA]</scope>
    <source>
        <strain evidence="1">GP101</strain>
    </source>
</reference>
<keyword evidence="2" id="KW-1185">Reference proteome</keyword>
<sequence>MTTALQIIELFAGTNPDGEPVVERMQVKVNEDDSVQLVRSPAFIKGIASGDTIKVNREDPEKPSFELVKRSGNLAVRIFCRSDSTKLSDQLTPQLEKLGGELDLESPRLLVYSIHVSCGFEEIEKILNSACDGANSVWYYGNVYDPVDGQTPLNWWQDILKPE</sequence>
<dbReference type="RefSeq" id="WP_077407818.1">
    <property type="nucleotide sequence ID" value="NZ_CP019650.1"/>
</dbReference>
<dbReference type="EMBL" id="CP019650">
    <property type="protein sequence ID" value="AQQ69220.1"/>
    <property type="molecule type" value="Genomic_DNA"/>
</dbReference>
<dbReference type="Pfam" id="PF14085">
    <property type="entry name" value="DUF4265"/>
    <property type="match status" value="1"/>
</dbReference>
<dbReference type="OrthoDB" id="5733460at2"/>
<dbReference type="STRING" id="260552.Mag101_17450"/>